<accession>A0A4V2FUR5</accession>
<dbReference type="NCBIfam" id="TIGR03790">
    <property type="entry name" value="TIGR03790 family protein"/>
    <property type="match status" value="1"/>
</dbReference>
<evidence type="ECO:0000313" key="1">
    <source>
        <dbReference type="EMBL" id="RZU03096.1"/>
    </source>
</evidence>
<dbReference type="AlphaFoldDB" id="A0A4V2FUR5"/>
<protein>
    <submittedName>
        <fullName evidence="1">Uncharacterized protein (TIGR03790 family)</fullName>
    </submittedName>
</protein>
<evidence type="ECO:0000313" key="2">
    <source>
        <dbReference type="Proteomes" id="UP000293671"/>
    </source>
</evidence>
<dbReference type="InterPro" id="IPR022265">
    <property type="entry name" value="CHP03790"/>
</dbReference>
<organism evidence="1 2">
    <name type="scientific">Rivibacter subsaxonicus</name>
    <dbReference type="NCBI Taxonomy" id="457575"/>
    <lineage>
        <taxon>Bacteria</taxon>
        <taxon>Pseudomonadati</taxon>
        <taxon>Pseudomonadota</taxon>
        <taxon>Betaproteobacteria</taxon>
        <taxon>Burkholderiales</taxon>
        <taxon>Rivibacter</taxon>
    </lineage>
</organism>
<sequence>MLLPLLLSAVPHAVRAQATGTTSTVTAPTEARAALAGTRGGRLSGADIGLVINTADPYSVRVGEHYARARGLTPQQVLHIELPVRAALTREEFAAFEAALQGAFGAPRQSRVQALALAWRTPYAVECMSIGGALALGVDALDCRRSCGRSTASPYFNSASARPARELGLWPSMLLAADSTDAALALIDRGVAADRGLGRRGAPPVEALLLSSRDAARNARAALYPPAGAIRGTGVDIHLATVDAALPAAGPASEAGGAEPLEPVLLVQVGMARLPPLASLRFVRGALADHLTSYGGRLDDARGQSSALEWIQAGATATHGTVSEPCNHLQKFPHPQVLLLHYLRGETAIEAYWKSVAWPAQSLFIGEPLAAPFARD</sequence>
<proteinExistence type="predicted"/>
<dbReference type="EMBL" id="SHKP01000004">
    <property type="protein sequence ID" value="RZU03096.1"/>
    <property type="molecule type" value="Genomic_DNA"/>
</dbReference>
<reference evidence="1 2" key="1">
    <citation type="submission" date="2019-02" db="EMBL/GenBank/DDBJ databases">
        <title>Genomic Encyclopedia of Type Strains, Phase IV (KMG-IV): sequencing the most valuable type-strain genomes for metagenomic binning, comparative biology and taxonomic classification.</title>
        <authorList>
            <person name="Goeker M."/>
        </authorList>
    </citation>
    <scope>NUCLEOTIDE SEQUENCE [LARGE SCALE GENOMIC DNA]</scope>
    <source>
        <strain evidence="1 2">DSM 19570</strain>
    </source>
</reference>
<name>A0A4V2FUR5_9BURK</name>
<gene>
    <name evidence="1" type="ORF">EV670_1129</name>
</gene>
<dbReference type="Proteomes" id="UP000293671">
    <property type="component" value="Unassembled WGS sequence"/>
</dbReference>
<comment type="caution">
    <text evidence="1">The sequence shown here is derived from an EMBL/GenBank/DDBJ whole genome shotgun (WGS) entry which is preliminary data.</text>
</comment>
<keyword evidence="2" id="KW-1185">Reference proteome</keyword>